<dbReference type="SUPFAM" id="SSF55961">
    <property type="entry name" value="Bet v1-like"/>
    <property type="match status" value="2"/>
</dbReference>
<dbReference type="InterPro" id="IPR023393">
    <property type="entry name" value="START-like_dom_sf"/>
</dbReference>
<evidence type="ECO:0000259" key="2">
    <source>
        <dbReference type="Pfam" id="PF08327"/>
    </source>
</evidence>
<feature type="domain" description="Activator of Hsp90 ATPase homologue 1/2-like C-terminal" evidence="2">
    <location>
        <begin position="160"/>
        <end position="283"/>
    </location>
</feature>
<dbReference type="Pfam" id="PF08327">
    <property type="entry name" value="AHSA1"/>
    <property type="match status" value="2"/>
</dbReference>
<dbReference type="CDD" id="cd08894">
    <property type="entry name" value="SRPBCC_CalC_Aha1-like_1"/>
    <property type="match status" value="1"/>
</dbReference>
<sequence>MNKSGNRELRISKTLSAPIELAWEVWTNPNHIANWWGPNGFANTIHKMDFQEGGEWILTMHGPDGTNYPNKSVFKEIIPLKKIVFEHFNPHFITTIQFESNGQNTLLNWSMVFDTSEMLETVVKAHKADEGLKQNIEKLENYLRQHVNQQNVIVERVFNADRPLVWRAITEKEMMKQWYFDLTEFKAVVGFKFEFMGGKEGGKQWKHLCEITEVVPENKLTYSWKYEGCPGISYVTFELFNENENTRLKLTHSGITTFPADVPDFAIHNFEQGWNHIINISMKEFFKKNNH</sequence>
<evidence type="ECO:0000256" key="1">
    <source>
        <dbReference type="ARBA" id="ARBA00006817"/>
    </source>
</evidence>
<dbReference type="InterPro" id="IPR013538">
    <property type="entry name" value="ASHA1/2-like_C"/>
</dbReference>
<dbReference type="AlphaFoldDB" id="A0A8J3FHR9"/>
<comment type="caution">
    <text evidence="3">The sequence shown here is derived from an EMBL/GenBank/DDBJ whole genome shotgun (WGS) entry which is preliminary data.</text>
</comment>
<dbReference type="Gene3D" id="3.30.530.20">
    <property type="match status" value="2"/>
</dbReference>
<protein>
    <recommendedName>
        <fullName evidence="2">Activator of Hsp90 ATPase homologue 1/2-like C-terminal domain-containing protein</fullName>
    </recommendedName>
</protein>
<comment type="similarity">
    <text evidence="1">Belongs to the AHA1 family.</text>
</comment>
<dbReference type="RefSeq" id="WP_229669439.1">
    <property type="nucleotide sequence ID" value="NZ_BMNR01000002.1"/>
</dbReference>
<reference evidence="3" key="1">
    <citation type="journal article" date="2014" name="Int. J. Syst. Evol. Microbiol.">
        <title>Complete genome sequence of Corynebacterium casei LMG S-19264T (=DSM 44701T), isolated from a smear-ripened cheese.</title>
        <authorList>
            <consortium name="US DOE Joint Genome Institute (JGI-PGF)"/>
            <person name="Walter F."/>
            <person name="Albersmeier A."/>
            <person name="Kalinowski J."/>
            <person name="Ruckert C."/>
        </authorList>
    </citation>
    <scope>NUCLEOTIDE SEQUENCE</scope>
    <source>
        <strain evidence="3">JCM 12862</strain>
    </source>
</reference>
<gene>
    <name evidence="3" type="ORF">GCM10007962_07190</name>
</gene>
<keyword evidence="4" id="KW-1185">Reference proteome</keyword>
<proteinExistence type="inferred from homology"/>
<accession>A0A8J3FHR9</accession>
<reference evidence="3" key="2">
    <citation type="submission" date="2020-09" db="EMBL/GenBank/DDBJ databases">
        <authorList>
            <person name="Sun Q."/>
            <person name="Ohkuma M."/>
        </authorList>
    </citation>
    <scope>NUCLEOTIDE SEQUENCE</scope>
    <source>
        <strain evidence="3">JCM 12862</strain>
    </source>
</reference>
<dbReference type="Proteomes" id="UP000612329">
    <property type="component" value="Unassembled WGS sequence"/>
</dbReference>
<evidence type="ECO:0000313" key="3">
    <source>
        <dbReference type="EMBL" id="GGK15497.1"/>
    </source>
</evidence>
<evidence type="ECO:0000313" key="4">
    <source>
        <dbReference type="Proteomes" id="UP000612329"/>
    </source>
</evidence>
<name>A0A8J3FHR9_9FLAO</name>
<feature type="domain" description="Activator of Hsp90 ATPase homologue 1/2-like C-terminal" evidence="2">
    <location>
        <begin position="17"/>
        <end position="143"/>
    </location>
</feature>
<organism evidence="3 4">
    <name type="scientific">Yeosuana aromativorans</name>
    <dbReference type="NCBI Taxonomy" id="288019"/>
    <lineage>
        <taxon>Bacteria</taxon>
        <taxon>Pseudomonadati</taxon>
        <taxon>Bacteroidota</taxon>
        <taxon>Flavobacteriia</taxon>
        <taxon>Flavobacteriales</taxon>
        <taxon>Flavobacteriaceae</taxon>
        <taxon>Yeosuana</taxon>
    </lineage>
</organism>
<dbReference type="CDD" id="cd07814">
    <property type="entry name" value="SRPBCC_CalC_Aha1-like"/>
    <property type="match status" value="1"/>
</dbReference>
<dbReference type="EMBL" id="BMNR01000002">
    <property type="protein sequence ID" value="GGK15497.1"/>
    <property type="molecule type" value="Genomic_DNA"/>
</dbReference>